<reference evidence="1 2" key="1">
    <citation type="journal article" date="2016" name="Mol. Biol. Evol.">
        <title>Comparative Genomics of Early-Diverging Mushroom-Forming Fungi Provides Insights into the Origins of Lignocellulose Decay Capabilities.</title>
        <authorList>
            <person name="Nagy L.G."/>
            <person name="Riley R."/>
            <person name="Tritt A."/>
            <person name="Adam C."/>
            <person name="Daum C."/>
            <person name="Floudas D."/>
            <person name="Sun H."/>
            <person name="Yadav J.S."/>
            <person name="Pangilinan J."/>
            <person name="Larsson K.H."/>
            <person name="Matsuura K."/>
            <person name="Barry K."/>
            <person name="Labutti K."/>
            <person name="Kuo R."/>
            <person name="Ohm R.A."/>
            <person name="Bhattacharya S.S."/>
            <person name="Shirouzu T."/>
            <person name="Yoshinaga Y."/>
            <person name="Martin F.M."/>
            <person name="Grigoriev I.V."/>
            <person name="Hibbett D.S."/>
        </authorList>
    </citation>
    <scope>NUCLEOTIDE SEQUENCE [LARGE SCALE GENOMIC DNA]</scope>
    <source>
        <strain evidence="1 2">CBS 109695</strain>
    </source>
</reference>
<dbReference type="EMBL" id="KV418124">
    <property type="protein sequence ID" value="KZP03244.1"/>
    <property type="molecule type" value="Genomic_DNA"/>
</dbReference>
<name>A0A167TSU0_9AGAM</name>
<accession>A0A167TSU0</accession>
<organism evidence="1 2">
    <name type="scientific">Athelia psychrophila</name>
    <dbReference type="NCBI Taxonomy" id="1759441"/>
    <lineage>
        <taxon>Eukaryota</taxon>
        <taxon>Fungi</taxon>
        <taxon>Dikarya</taxon>
        <taxon>Basidiomycota</taxon>
        <taxon>Agaricomycotina</taxon>
        <taxon>Agaricomycetes</taxon>
        <taxon>Agaricomycetidae</taxon>
        <taxon>Atheliales</taxon>
        <taxon>Atheliaceae</taxon>
        <taxon>Athelia</taxon>
    </lineage>
</organism>
<keyword evidence="2" id="KW-1185">Reference proteome</keyword>
<dbReference type="Proteomes" id="UP000076532">
    <property type="component" value="Unassembled WGS sequence"/>
</dbReference>
<dbReference type="OrthoDB" id="2629491at2759"/>
<proteinExistence type="predicted"/>
<gene>
    <name evidence="1" type="ORF">FIBSPDRAFT_769243</name>
</gene>
<dbReference type="AlphaFoldDB" id="A0A167TSU0"/>
<feature type="non-terminal residue" evidence="1">
    <location>
        <position position="1"/>
    </location>
</feature>
<evidence type="ECO:0000313" key="1">
    <source>
        <dbReference type="EMBL" id="KZP03244.1"/>
    </source>
</evidence>
<evidence type="ECO:0000313" key="2">
    <source>
        <dbReference type="Proteomes" id="UP000076532"/>
    </source>
</evidence>
<protein>
    <submittedName>
        <fullName evidence="1">Uncharacterized protein</fullName>
    </submittedName>
</protein>
<sequence length="50" mass="5521">LAGVIYLHVFHFTARIFNTKGNLWYHDGATTGTSCIPEGNVADIDRDVLT</sequence>